<dbReference type="EMBL" id="LXTC01000004">
    <property type="protein sequence ID" value="OBA20253.1"/>
    <property type="molecule type" value="Genomic_DNA"/>
</dbReference>
<dbReference type="InterPro" id="IPR015158">
    <property type="entry name" value="Bud22_dom"/>
</dbReference>
<dbReference type="RefSeq" id="XP_018710775.1">
    <property type="nucleotide sequence ID" value="XM_018857704.1"/>
</dbReference>
<feature type="compositionally biased region" description="Acidic residues" evidence="2">
    <location>
        <begin position="222"/>
        <end position="244"/>
    </location>
</feature>
<organism evidence="4 5">
    <name type="scientific">Metschnikowia bicuspidata var. bicuspidata NRRL YB-4993</name>
    <dbReference type="NCBI Taxonomy" id="869754"/>
    <lineage>
        <taxon>Eukaryota</taxon>
        <taxon>Fungi</taxon>
        <taxon>Dikarya</taxon>
        <taxon>Ascomycota</taxon>
        <taxon>Saccharomycotina</taxon>
        <taxon>Pichiomycetes</taxon>
        <taxon>Metschnikowiaceae</taxon>
        <taxon>Metschnikowia</taxon>
    </lineage>
</organism>
<feature type="compositionally biased region" description="Basic and acidic residues" evidence="2">
    <location>
        <begin position="295"/>
        <end position="311"/>
    </location>
</feature>
<accession>A0A1A0H8P2</accession>
<protein>
    <submittedName>
        <fullName evidence="4">Bud-site selection protein</fullName>
    </submittedName>
</protein>
<sequence length="452" mass="51878">MKEKRNELWKLDLLEAKYTQATPRFSFTKKLINARNNSHLMKKLPGTPNEAFQQIHALKADLFRKKYHGSYKKLSRDASRATKQKQKTLGSKEKHLSKLLQSAEFHEQLITAKLVKIVLSAILTTKETRLNPPSFIPEEIREYISDKALARNPSRFFITYCQNDKVVNEYISKLWNLKEMKTLCLEIDWSFRKIRGNLTKNEIASHSKETGKKVKNVIANEDSAEISESEESDSESGGSDSEDAQIDAEEAFEKFSAFDNMVAGSDEEQDFVADPNVDYNEITDQEMSESDNEREEERKPKESKAKAEKAKKLALPELATGYFSGGSDDEDDVDNDKVVKEATTVRKNRRGQRARQKIWEQKYGTKAVHVQKENLRLASERERKQQEFEERQRRREQKAILAQQTNTSKTAGSALASGLGDSLKVHPSWEAKRIAEEKMKNVKFEGKKITFD</sequence>
<evidence type="ECO:0000313" key="4">
    <source>
        <dbReference type="EMBL" id="OBA20253.1"/>
    </source>
</evidence>
<dbReference type="GeneID" id="30030680"/>
<dbReference type="InterPro" id="IPR037393">
    <property type="entry name" value="Bud22/SRFB1"/>
</dbReference>
<dbReference type="AlphaFoldDB" id="A0A1A0H8P2"/>
<dbReference type="GO" id="GO:0005634">
    <property type="term" value="C:nucleus"/>
    <property type="evidence" value="ECO:0007669"/>
    <property type="project" value="TreeGrafter"/>
</dbReference>
<evidence type="ECO:0000259" key="3">
    <source>
        <dbReference type="Pfam" id="PF09073"/>
    </source>
</evidence>
<keyword evidence="1" id="KW-0175">Coiled coil</keyword>
<evidence type="ECO:0000256" key="2">
    <source>
        <dbReference type="SAM" id="MobiDB-lite"/>
    </source>
</evidence>
<feature type="compositionally biased region" description="Acidic residues" evidence="2">
    <location>
        <begin position="282"/>
        <end position="294"/>
    </location>
</feature>
<dbReference type="STRING" id="869754.A0A1A0H8P2"/>
<keyword evidence="5" id="KW-1185">Reference proteome</keyword>
<feature type="domain" description="Bud22" evidence="3">
    <location>
        <begin position="67"/>
        <end position="452"/>
    </location>
</feature>
<proteinExistence type="predicted"/>
<evidence type="ECO:0000256" key="1">
    <source>
        <dbReference type="ARBA" id="ARBA00023054"/>
    </source>
</evidence>
<feature type="compositionally biased region" description="Basic and acidic residues" evidence="2">
    <location>
        <begin position="375"/>
        <end position="393"/>
    </location>
</feature>
<name>A0A1A0H8P2_9ASCO</name>
<reference evidence="4 5" key="1">
    <citation type="submission" date="2016-05" db="EMBL/GenBank/DDBJ databases">
        <title>Comparative genomics of biotechnologically important yeasts.</title>
        <authorList>
            <consortium name="DOE Joint Genome Institute"/>
            <person name="Riley R."/>
            <person name="Haridas S."/>
            <person name="Wolfe K.H."/>
            <person name="Lopes M.R."/>
            <person name="Hittinger C.T."/>
            <person name="Goker M."/>
            <person name="Salamov A."/>
            <person name="Wisecaver J."/>
            <person name="Long T.M."/>
            <person name="Aerts A.L."/>
            <person name="Barry K."/>
            <person name="Choi C."/>
            <person name="Clum A."/>
            <person name="Coughlan A.Y."/>
            <person name="Deshpande S."/>
            <person name="Douglass A.P."/>
            <person name="Hanson S.J."/>
            <person name="Klenk H.-P."/>
            <person name="LaButti K."/>
            <person name="Lapidus A."/>
            <person name="Lindquist E."/>
            <person name="Lipzen A."/>
            <person name="Meier-kolthoff J.P."/>
            <person name="Ohm R.A."/>
            <person name="Otillar R.P."/>
            <person name="Pangilinan J."/>
            <person name="Peng Y."/>
            <person name="Rokas A."/>
            <person name="Rosa C.A."/>
            <person name="Scheuner C."/>
            <person name="Sibirny A.A."/>
            <person name="Slot J.C."/>
            <person name="Stielow J.B."/>
            <person name="Sun H."/>
            <person name="Kurtzman C.P."/>
            <person name="Blackwell M."/>
            <person name="Grigoriev I.V."/>
            <person name="Jeffries T.W."/>
        </authorList>
    </citation>
    <scope>NUCLEOTIDE SEQUENCE [LARGE SCALE GENOMIC DNA]</scope>
    <source>
        <strain evidence="4 5">NRRL YB-4993</strain>
    </source>
</reference>
<dbReference type="GO" id="GO:0030686">
    <property type="term" value="C:90S preribosome"/>
    <property type="evidence" value="ECO:0007669"/>
    <property type="project" value="TreeGrafter"/>
</dbReference>
<feature type="region of interest" description="Disordered" evidence="2">
    <location>
        <begin position="209"/>
        <end position="244"/>
    </location>
</feature>
<feature type="compositionally biased region" description="Polar residues" evidence="2">
    <location>
        <begin position="402"/>
        <end position="411"/>
    </location>
</feature>
<comment type="caution">
    <text evidence="4">The sequence shown here is derived from an EMBL/GenBank/DDBJ whole genome shotgun (WGS) entry which is preliminary data.</text>
</comment>
<dbReference type="OrthoDB" id="3364872at2759"/>
<evidence type="ECO:0000313" key="5">
    <source>
        <dbReference type="Proteomes" id="UP000092555"/>
    </source>
</evidence>
<dbReference type="Pfam" id="PF09073">
    <property type="entry name" value="BUD22"/>
    <property type="match status" value="1"/>
</dbReference>
<dbReference type="GO" id="GO:0030490">
    <property type="term" value="P:maturation of SSU-rRNA"/>
    <property type="evidence" value="ECO:0007669"/>
    <property type="project" value="TreeGrafter"/>
</dbReference>
<gene>
    <name evidence="4" type="ORF">METBIDRAFT_43848</name>
</gene>
<dbReference type="PANTHER" id="PTHR23325">
    <property type="entry name" value="SERUM RESPONSE FACTOR-BINDING"/>
    <property type="match status" value="1"/>
</dbReference>
<dbReference type="Proteomes" id="UP000092555">
    <property type="component" value="Unassembled WGS sequence"/>
</dbReference>
<feature type="region of interest" description="Disordered" evidence="2">
    <location>
        <begin position="375"/>
        <end position="421"/>
    </location>
</feature>
<dbReference type="PANTHER" id="PTHR23325:SF1">
    <property type="entry name" value="SERUM RESPONSE FACTOR-BINDING PROTEIN 1"/>
    <property type="match status" value="1"/>
</dbReference>
<feature type="region of interest" description="Disordered" evidence="2">
    <location>
        <begin position="282"/>
        <end position="312"/>
    </location>
</feature>